<organism evidence="6 7">
    <name type="scientific">Amycolatopsis cihanbeyliensis</name>
    <dbReference type="NCBI Taxonomy" id="1128664"/>
    <lineage>
        <taxon>Bacteria</taxon>
        <taxon>Bacillati</taxon>
        <taxon>Actinomycetota</taxon>
        <taxon>Actinomycetes</taxon>
        <taxon>Pseudonocardiales</taxon>
        <taxon>Pseudonocardiaceae</taxon>
        <taxon>Amycolatopsis</taxon>
    </lineage>
</organism>
<evidence type="ECO:0000256" key="3">
    <source>
        <dbReference type="PIRSR" id="PIRSR000390-1"/>
    </source>
</evidence>
<dbReference type="Gene3D" id="3.40.640.10">
    <property type="entry name" value="Type I PLP-dependent aspartate aminotransferase-like (Major domain)"/>
    <property type="match status" value="1"/>
</dbReference>
<evidence type="ECO:0000256" key="5">
    <source>
        <dbReference type="RuleBase" id="RU004508"/>
    </source>
</evidence>
<reference evidence="6 7" key="1">
    <citation type="submission" date="2019-06" db="EMBL/GenBank/DDBJ databases">
        <title>Sequencing the genomes of 1000 actinobacteria strains.</title>
        <authorList>
            <person name="Klenk H.-P."/>
        </authorList>
    </citation>
    <scope>NUCLEOTIDE SEQUENCE [LARGE SCALE GENOMIC DNA]</scope>
    <source>
        <strain evidence="6 7">DSM 45679</strain>
    </source>
</reference>
<dbReference type="PIRSF" id="PIRSF000390">
    <property type="entry name" value="PLP_StrS"/>
    <property type="match status" value="1"/>
</dbReference>
<feature type="active site" description="Proton acceptor" evidence="3">
    <location>
        <position position="191"/>
    </location>
</feature>
<dbReference type="CDD" id="cd00616">
    <property type="entry name" value="AHBA_syn"/>
    <property type="match status" value="1"/>
</dbReference>
<dbReference type="InterPro" id="IPR000653">
    <property type="entry name" value="DegT/StrS_aminotransferase"/>
</dbReference>
<dbReference type="InterPro" id="IPR015422">
    <property type="entry name" value="PyrdxlP-dep_Trfase_small"/>
</dbReference>
<keyword evidence="7" id="KW-1185">Reference proteome</keyword>
<evidence type="ECO:0000256" key="2">
    <source>
        <dbReference type="ARBA" id="ARBA00023194"/>
    </source>
</evidence>
<dbReference type="GO" id="GO:0017000">
    <property type="term" value="P:antibiotic biosynthetic process"/>
    <property type="evidence" value="ECO:0007669"/>
    <property type="project" value="UniProtKB-KW"/>
</dbReference>
<comment type="cofactor">
    <cofactor evidence="1">
        <name>pyridoxal 5'-phosphate</name>
        <dbReference type="ChEBI" id="CHEBI:597326"/>
    </cofactor>
</comment>
<dbReference type="GO" id="GO:0008483">
    <property type="term" value="F:transaminase activity"/>
    <property type="evidence" value="ECO:0007669"/>
    <property type="project" value="TreeGrafter"/>
</dbReference>
<dbReference type="GO" id="GO:0000271">
    <property type="term" value="P:polysaccharide biosynthetic process"/>
    <property type="evidence" value="ECO:0007669"/>
    <property type="project" value="TreeGrafter"/>
</dbReference>
<comment type="similarity">
    <text evidence="5">Belongs to the DegT/DnrJ/EryC1 family.</text>
</comment>
<evidence type="ECO:0000313" key="6">
    <source>
        <dbReference type="EMBL" id="TQJ01830.1"/>
    </source>
</evidence>
<dbReference type="InterPro" id="IPR015424">
    <property type="entry name" value="PyrdxlP-dep_Trfase"/>
</dbReference>
<evidence type="ECO:0000256" key="1">
    <source>
        <dbReference type="ARBA" id="ARBA00001933"/>
    </source>
</evidence>
<dbReference type="AlphaFoldDB" id="A0A542DFI4"/>
<keyword evidence="4 5" id="KW-0663">Pyridoxal phosphate</keyword>
<dbReference type="InterPro" id="IPR015421">
    <property type="entry name" value="PyrdxlP-dep_Trfase_major"/>
</dbReference>
<name>A0A542DFI4_AMYCI</name>
<comment type="caution">
    <text evidence="6">The sequence shown here is derived from an EMBL/GenBank/DDBJ whole genome shotgun (WGS) entry which is preliminary data.</text>
</comment>
<dbReference type="Pfam" id="PF01041">
    <property type="entry name" value="DegT_DnrJ_EryC1"/>
    <property type="match status" value="1"/>
</dbReference>
<proteinExistence type="inferred from homology"/>
<keyword evidence="2" id="KW-0045">Antibiotic biosynthesis</keyword>
<dbReference type="Gene3D" id="3.90.1150.10">
    <property type="entry name" value="Aspartate Aminotransferase, domain 1"/>
    <property type="match status" value="1"/>
</dbReference>
<gene>
    <name evidence="6" type="ORF">FB471_1546</name>
</gene>
<feature type="modified residue" description="N6-(pyridoxal phosphate)lysine" evidence="4">
    <location>
        <position position="191"/>
    </location>
</feature>
<evidence type="ECO:0000256" key="4">
    <source>
        <dbReference type="PIRSR" id="PIRSR000390-2"/>
    </source>
</evidence>
<sequence length="390" mass="41646">MTLLHKATERGSDVIPVMRPVLGEEEAQAVADVVRSGWVAQGPRVSSFETEFAARVGARHGVAVSSCTTALHLALHALGVGPADEVVVPSFSFIATANAVRYCGATPVFADVDEETGNLTPESVAAVLTGRTRAVLVVHQGGLPADVDALRAACGDVPVVEDAACAVGSVYRDRPVGQGAPMAAWSFHPRKLLTTGEGGMLTTDDAELAARLRRLREHGMSVSAADRHAAEVAIVEEYLEPGFNYRMTDIQAALGLVQLGRLAAMVARRRELAARYHELLAGLPGVRPVRDPEYGRTNYQSFWVRVSEDAPVRQGELLALLAAEGVSARRGIMAAHLEPAYAGHPHVPLPVTERLARGSVILPLHHELSEQEQRHVADVLARAVDPALTR</sequence>
<accession>A0A542DFI4</accession>
<evidence type="ECO:0000313" key="7">
    <source>
        <dbReference type="Proteomes" id="UP000320876"/>
    </source>
</evidence>
<dbReference type="Proteomes" id="UP000320876">
    <property type="component" value="Unassembled WGS sequence"/>
</dbReference>
<protein>
    <submittedName>
        <fullName evidence="6">Perosamine synthetase</fullName>
    </submittedName>
</protein>
<dbReference type="PANTHER" id="PTHR30244:SF34">
    <property type="entry name" value="DTDP-4-AMINO-4,6-DIDEOXYGALACTOSE TRANSAMINASE"/>
    <property type="match status" value="1"/>
</dbReference>
<dbReference type="EMBL" id="VFML01000001">
    <property type="protein sequence ID" value="TQJ01830.1"/>
    <property type="molecule type" value="Genomic_DNA"/>
</dbReference>
<dbReference type="PANTHER" id="PTHR30244">
    <property type="entry name" value="TRANSAMINASE"/>
    <property type="match status" value="1"/>
</dbReference>
<dbReference type="GO" id="GO:0030170">
    <property type="term" value="F:pyridoxal phosphate binding"/>
    <property type="evidence" value="ECO:0007669"/>
    <property type="project" value="TreeGrafter"/>
</dbReference>
<dbReference type="SUPFAM" id="SSF53383">
    <property type="entry name" value="PLP-dependent transferases"/>
    <property type="match status" value="1"/>
</dbReference>